<sequence length="321" mass="33557">MSETLLTVRVAARQAETAEVSTFELVAADGGALPAFAAGAHLDVHVPGGLVRQYSLCNAPSETHRYLIGVLRDPNSRGGSAAMHDAVQAGDTLQISAPRNHFALDENAGHHLLLAGGIGVTPILCMAEALAAGAGSFDLHYCARSADRMAFRTRLAGAAFADRVLLHLDDGDAAQKLDIAATLAEASPQTHLYVCGPAGFIEAVLDTARAQGWAEARLHREFFAAPVHDDEGDSGAFEMALAQTGITVQVAAGQSAVAALHAAGVDVPVSCEQGVCGTCLTRVLEGTPDHRDAYLTEDERAANDQFLPCCSRARGRLVIDL</sequence>
<gene>
    <name evidence="11" type="ORF">I8J34_17365</name>
</gene>
<keyword evidence="4" id="KW-0001">2Fe-2S</keyword>
<dbReference type="Pfam" id="PF22290">
    <property type="entry name" value="DmmA-like_N"/>
    <property type="match status" value="1"/>
</dbReference>
<keyword evidence="7" id="KW-0408">Iron</keyword>
<dbReference type="GO" id="GO:0051537">
    <property type="term" value="F:2 iron, 2 sulfur cluster binding"/>
    <property type="evidence" value="ECO:0007669"/>
    <property type="project" value="UniProtKB-KW"/>
</dbReference>
<keyword evidence="8" id="KW-0411">Iron-sulfur</keyword>
<evidence type="ECO:0000256" key="1">
    <source>
        <dbReference type="ARBA" id="ARBA00001917"/>
    </source>
</evidence>
<evidence type="ECO:0000256" key="4">
    <source>
        <dbReference type="ARBA" id="ARBA00022714"/>
    </source>
</evidence>
<dbReference type="Pfam" id="PF00111">
    <property type="entry name" value="Fer2"/>
    <property type="match status" value="1"/>
</dbReference>
<dbReference type="SUPFAM" id="SSF54292">
    <property type="entry name" value="2Fe-2S ferredoxin-like"/>
    <property type="match status" value="1"/>
</dbReference>
<dbReference type="Gene3D" id="2.40.30.10">
    <property type="entry name" value="Translation factors"/>
    <property type="match status" value="1"/>
</dbReference>
<organism evidence="11 12">
    <name type="scientific">Denitromonas iodatirespirans</name>
    <dbReference type="NCBI Taxonomy" id="2795389"/>
    <lineage>
        <taxon>Bacteria</taxon>
        <taxon>Pseudomonadati</taxon>
        <taxon>Pseudomonadota</taxon>
        <taxon>Betaproteobacteria</taxon>
        <taxon>Rhodocyclales</taxon>
        <taxon>Zoogloeaceae</taxon>
        <taxon>Denitromonas</taxon>
    </lineage>
</organism>
<dbReference type="PANTHER" id="PTHR47354:SF1">
    <property type="entry name" value="CARNITINE MONOOXYGENASE REDUCTASE SUBUNIT"/>
    <property type="match status" value="1"/>
</dbReference>
<dbReference type="GO" id="GO:0046872">
    <property type="term" value="F:metal ion binding"/>
    <property type="evidence" value="ECO:0007669"/>
    <property type="project" value="UniProtKB-KW"/>
</dbReference>
<dbReference type="Proteomes" id="UP000694660">
    <property type="component" value="Unassembled WGS sequence"/>
</dbReference>
<dbReference type="CDD" id="cd06185">
    <property type="entry name" value="PDR_like"/>
    <property type="match status" value="1"/>
</dbReference>
<dbReference type="InterPro" id="IPR017927">
    <property type="entry name" value="FAD-bd_FR_type"/>
</dbReference>
<evidence type="ECO:0000256" key="2">
    <source>
        <dbReference type="ARBA" id="ARBA00022630"/>
    </source>
</evidence>
<name>A0A944DA01_DENI1</name>
<dbReference type="RefSeq" id="WP_214362902.1">
    <property type="nucleotide sequence ID" value="NZ_JAEKFT010000022.1"/>
</dbReference>
<keyword evidence="3" id="KW-0288">FMN</keyword>
<dbReference type="InterPro" id="IPR006058">
    <property type="entry name" value="2Fe2S_fd_BS"/>
</dbReference>
<dbReference type="PROSITE" id="PS51085">
    <property type="entry name" value="2FE2S_FER_2"/>
    <property type="match status" value="1"/>
</dbReference>
<dbReference type="InterPro" id="IPR017938">
    <property type="entry name" value="Riboflavin_synthase-like_b-brl"/>
</dbReference>
<dbReference type="SUPFAM" id="SSF52343">
    <property type="entry name" value="Ferredoxin reductase-like, C-terminal NADP-linked domain"/>
    <property type="match status" value="1"/>
</dbReference>
<evidence type="ECO:0000313" key="11">
    <source>
        <dbReference type="EMBL" id="MBT0962955.1"/>
    </source>
</evidence>
<evidence type="ECO:0000256" key="6">
    <source>
        <dbReference type="ARBA" id="ARBA00023002"/>
    </source>
</evidence>
<proteinExistence type="predicted"/>
<evidence type="ECO:0000256" key="5">
    <source>
        <dbReference type="ARBA" id="ARBA00022723"/>
    </source>
</evidence>
<comment type="cofactor">
    <cofactor evidence="1">
        <name>FMN</name>
        <dbReference type="ChEBI" id="CHEBI:58210"/>
    </cofactor>
</comment>
<dbReference type="InterPro" id="IPR054582">
    <property type="entry name" value="DmmA-like_N"/>
</dbReference>
<dbReference type="GO" id="GO:0016491">
    <property type="term" value="F:oxidoreductase activity"/>
    <property type="evidence" value="ECO:0007669"/>
    <property type="project" value="UniProtKB-KW"/>
</dbReference>
<protein>
    <submittedName>
        <fullName evidence="11">Oxidoreductase</fullName>
    </submittedName>
</protein>
<dbReference type="SUPFAM" id="SSF63380">
    <property type="entry name" value="Riboflavin synthase domain-like"/>
    <property type="match status" value="1"/>
</dbReference>
<keyword evidence="2" id="KW-0285">Flavoprotein</keyword>
<evidence type="ECO:0000256" key="3">
    <source>
        <dbReference type="ARBA" id="ARBA00022643"/>
    </source>
</evidence>
<evidence type="ECO:0000259" key="9">
    <source>
        <dbReference type="PROSITE" id="PS51085"/>
    </source>
</evidence>
<accession>A0A944DA01</accession>
<dbReference type="InterPro" id="IPR050415">
    <property type="entry name" value="MRET"/>
</dbReference>
<feature type="domain" description="FAD-binding FR-type" evidence="10">
    <location>
        <begin position="3"/>
        <end position="105"/>
    </location>
</feature>
<keyword evidence="12" id="KW-1185">Reference proteome</keyword>
<dbReference type="AlphaFoldDB" id="A0A944DA01"/>
<evidence type="ECO:0000313" key="12">
    <source>
        <dbReference type="Proteomes" id="UP000694660"/>
    </source>
</evidence>
<dbReference type="InterPro" id="IPR012675">
    <property type="entry name" value="Beta-grasp_dom_sf"/>
</dbReference>
<comment type="caution">
    <text evidence="11">The sequence shown here is derived from an EMBL/GenBank/DDBJ whole genome shotgun (WGS) entry which is preliminary data.</text>
</comment>
<dbReference type="EMBL" id="JAEKFT010000022">
    <property type="protein sequence ID" value="MBT0962955.1"/>
    <property type="molecule type" value="Genomic_DNA"/>
</dbReference>
<reference evidence="12" key="1">
    <citation type="journal article" date="2022" name="ISME J.">
        <title>Genetic and phylogenetic analysis of dissimilatory iodate-reducing bacteria identifies potential niches across the world's oceans.</title>
        <authorList>
            <person name="Reyes-Umana V."/>
            <person name="Henning Z."/>
            <person name="Lee K."/>
            <person name="Barnum T.P."/>
            <person name="Coates J.D."/>
        </authorList>
    </citation>
    <scope>NUCLEOTIDE SEQUENCE [LARGE SCALE GENOMIC DNA]</scope>
    <source>
        <strain evidence="12">IR12</strain>
    </source>
</reference>
<dbReference type="PRINTS" id="PR00409">
    <property type="entry name" value="PHDIOXRDTASE"/>
</dbReference>
<keyword evidence="6" id="KW-0560">Oxidoreductase</keyword>
<dbReference type="PROSITE" id="PS51384">
    <property type="entry name" value="FAD_FR"/>
    <property type="match status" value="1"/>
</dbReference>
<dbReference type="InterPro" id="IPR001041">
    <property type="entry name" value="2Fe-2S_ferredoxin-type"/>
</dbReference>
<feature type="domain" description="2Fe-2S ferredoxin-type" evidence="9">
    <location>
        <begin position="237"/>
        <end position="321"/>
    </location>
</feature>
<dbReference type="PANTHER" id="PTHR47354">
    <property type="entry name" value="NADH OXIDOREDUCTASE HCR"/>
    <property type="match status" value="1"/>
</dbReference>
<dbReference type="Gene3D" id="3.10.20.30">
    <property type="match status" value="1"/>
</dbReference>
<dbReference type="Gene3D" id="3.40.50.80">
    <property type="entry name" value="Nucleotide-binding domain of ferredoxin-NADP reductase (FNR) module"/>
    <property type="match status" value="1"/>
</dbReference>
<dbReference type="PROSITE" id="PS00197">
    <property type="entry name" value="2FE2S_FER_1"/>
    <property type="match status" value="1"/>
</dbReference>
<evidence type="ECO:0000256" key="8">
    <source>
        <dbReference type="ARBA" id="ARBA00023014"/>
    </source>
</evidence>
<dbReference type="InterPro" id="IPR036010">
    <property type="entry name" value="2Fe-2S_ferredoxin-like_sf"/>
</dbReference>
<keyword evidence="5" id="KW-0479">Metal-binding</keyword>
<dbReference type="InterPro" id="IPR039261">
    <property type="entry name" value="FNR_nucleotide-bd"/>
</dbReference>
<dbReference type="CDD" id="cd00207">
    <property type="entry name" value="fer2"/>
    <property type="match status" value="1"/>
</dbReference>
<evidence type="ECO:0000259" key="10">
    <source>
        <dbReference type="PROSITE" id="PS51384"/>
    </source>
</evidence>
<evidence type="ECO:0000256" key="7">
    <source>
        <dbReference type="ARBA" id="ARBA00023004"/>
    </source>
</evidence>